<comment type="catalytic activity">
    <reaction evidence="9">
        <text>a 3'-end 2',3'-cyclophospho-ribonucleotide-RNA + a 5'-end dephospho-ribonucleoside-RNA + GTP + H2O = a ribonucleotidyl-ribonucleotide-RNA + GMP + diphosphate + H(+)</text>
        <dbReference type="Rhea" id="RHEA:68080"/>
        <dbReference type="Rhea" id="RHEA-COMP:10464"/>
        <dbReference type="Rhea" id="RHEA-COMP:13936"/>
        <dbReference type="Rhea" id="RHEA-COMP:17355"/>
        <dbReference type="ChEBI" id="CHEBI:15377"/>
        <dbReference type="ChEBI" id="CHEBI:15378"/>
        <dbReference type="ChEBI" id="CHEBI:33019"/>
        <dbReference type="ChEBI" id="CHEBI:37565"/>
        <dbReference type="ChEBI" id="CHEBI:58115"/>
        <dbReference type="ChEBI" id="CHEBI:83064"/>
        <dbReference type="ChEBI" id="CHEBI:138284"/>
        <dbReference type="ChEBI" id="CHEBI:173118"/>
        <dbReference type="EC" id="6.5.1.8"/>
    </reaction>
</comment>
<feature type="active site" description="GMP-histidine intermediate" evidence="10">
    <location>
        <position position="406"/>
    </location>
</feature>
<dbReference type="InterPro" id="IPR001233">
    <property type="entry name" value="RtcB"/>
</dbReference>
<dbReference type="EC" id="6.5.1.-" evidence="13"/>
<feature type="binding site" evidence="11">
    <location>
        <position position="482"/>
    </location>
    <ligand>
        <name>GMP</name>
        <dbReference type="ChEBI" id="CHEBI:58115"/>
    </ligand>
</feature>
<keyword evidence="4 11" id="KW-0547">Nucleotide-binding</keyword>
<sequence>MTDDKYKIQKIDDYRWRIPREGKMHVEGIVYADEHMLKEIQKDESLQQVINVACLPGIIRHSLAMPDIHWGYGFPIGGVAAFDVDEGVVSPGGVGYDINCGVRLLRTGLHRIEIINKLESLVNTLFANIPSGVGSHRRDLKLSQQEEKNVLRDGARWAVSQGYGTKEDLEYIEEKGCIRGADPELVSDRALERGRTQLGTLGSGNHFVEVGYVSEIYDEEIARVLGLERDGITIVVHTGSRGLGYQVCDDFLKVMINASRKYNIELSDRQLCCAPVNSQEGKEYLAAMACAANYAFANRQVITHWVRESFGGALHISPKESQISLVYDVGHNIAKFEEHIVGGEKRRLCVHRKGATRAFPPHHPNIPDVYKSVGQPVLIPGDMGRCSYVLVGTEKAYTDTFGSTCHGAGRVMSRGQATRSTKGRNIAEELKAKGILVRADSRATLVEEVSEAYKDVTEVVGVVEHAGISKKIVQLKPMCVIKG</sequence>
<evidence type="ECO:0000256" key="7">
    <source>
        <dbReference type="ARBA" id="ARBA00023211"/>
    </source>
</evidence>
<dbReference type="GO" id="GO:0005525">
    <property type="term" value="F:GTP binding"/>
    <property type="evidence" value="ECO:0007669"/>
    <property type="project" value="UniProtKB-KW"/>
</dbReference>
<dbReference type="GO" id="GO:0006396">
    <property type="term" value="P:RNA processing"/>
    <property type="evidence" value="ECO:0007669"/>
    <property type="project" value="InterPro"/>
</dbReference>
<keyword evidence="5" id="KW-0692">RNA repair</keyword>
<dbReference type="PROSITE" id="PS01288">
    <property type="entry name" value="UPF0027"/>
    <property type="match status" value="1"/>
</dbReference>
<feature type="binding site" evidence="12">
    <location>
        <position position="237"/>
    </location>
    <ligand>
        <name>Mn(2+)</name>
        <dbReference type="ChEBI" id="CHEBI:29035"/>
        <label>2</label>
    </ligand>
</feature>
<comment type="subunit">
    <text evidence="13">Monomer.</text>
</comment>
<dbReference type="GO" id="GO:0042245">
    <property type="term" value="P:RNA repair"/>
    <property type="evidence" value="ECO:0007669"/>
    <property type="project" value="UniProtKB-KW"/>
</dbReference>
<dbReference type="GO" id="GO:0046872">
    <property type="term" value="F:metal ion binding"/>
    <property type="evidence" value="ECO:0007669"/>
    <property type="project" value="UniProtKB-UniRule"/>
</dbReference>
<keyword evidence="7 12" id="KW-0464">Manganese</keyword>
<comment type="similarity">
    <text evidence="1 13">Belongs to the RtcB family.</text>
</comment>
<dbReference type="InterPro" id="IPR036025">
    <property type="entry name" value="RtcB-like_sf"/>
</dbReference>
<evidence type="ECO:0000256" key="13">
    <source>
        <dbReference type="RuleBase" id="RU371113"/>
    </source>
</evidence>
<proteinExistence type="inferred from homology"/>
<comment type="caution">
    <text evidence="14">The sequence shown here is derived from an EMBL/GenBank/DDBJ whole genome shotgun (WGS) entry which is preliminary data.</text>
</comment>
<dbReference type="RefSeq" id="WP_070067464.1">
    <property type="nucleotide sequence ID" value="NZ_MJUW02000096.1"/>
</dbReference>
<evidence type="ECO:0000256" key="12">
    <source>
        <dbReference type="PIRSR" id="PIRSR601233-3"/>
    </source>
</evidence>
<dbReference type="PANTHER" id="PTHR11118:SF1">
    <property type="entry name" value="RNA-SPLICING LIGASE RTCB HOMOLOG"/>
    <property type="match status" value="1"/>
</dbReference>
<dbReference type="EMBL" id="MJUW02000096">
    <property type="protein sequence ID" value="OQD45363.1"/>
    <property type="molecule type" value="Genomic_DNA"/>
</dbReference>
<evidence type="ECO:0000256" key="9">
    <source>
        <dbReference type="ARBA" id="ARBA00049514"/>
    </source>
</evidence>
<keyword evidence="3 12" id="KW-0479">Metal-binding</keyword>
<feature type="binding site" evidence="11">
    <location>
        <begin position="205"/>
        <end position="209"/>
    </location>
    <ligand>
        <name>GMP</name>
        <dbReference type="ChEBI" id="CHEBI:58115"/>
    </ligand>
</feature>
<evidence type="ECO:0000256" key="8">
    <source>
        <dbReference type="ARBA" id="ARBA00047746"/>
    </source>
</evidence>
<dbReference type="Pfam" id="PF01139">
    <property type="entry name" value="RtcB"/>
    <property type="match status" value="1"/>
</dbReference>
<organism evidence="14 15">
    <name type="scientific">Candidatus Brocadia sapporoensis</name>
    <dbReference type="NCBI Taxonomy" id="392547"/>
    <lineage>
        <taxon>Bacteria</taxon>
        <taxon>Pseudomonadati</taxon>
        <taxon>Planctomycetota</taxon>
        <taxon>Candidatus Brocadiia</taxon>
        <taxon>Candidatus Brocadiales</taxon>
        <taxon>Candidatus Brocadiaceae</taxon>
        <taxon>Candidatus Brocadia</taxon>
    </lineage>
</organism>
<evidence type="ECO:0000256" key="11">
    <source>
        <dbReference type="PIRSR" id="PIRSR601233-2"/>
    </source>
</evidence>
<feature type="binding site" evidence="11">
    <location>
        <begin position="331"/>
        <end position="332"/>
    </location>
    <ligand>
        <name>GMP</name>
        <dbReference type="ChEBI" id="CHEBI:58115"/>
    </ligand>
</feature>
<dbReference type="GO" id="GO:0003972">
    <property type="term" value="F:RNA ligase (ATP) activity"/>
    <property type="evidence" value="ECO:0007669"/>
    <property type="project" value="TreeGrafter"/>
</dbReference>
<dbReference type="GO" id="GO:0170057">
    <property type="term" value="F:RNA ligase (GTP) activity"/>
    <property type="evidence" value="ECO:0007669"/>
    <property type="project" value="UniProtKB-EC"/>
</dbReference>
<evidence type="ECO:0000256" key="6">
    <source>
        <dbReference type="ARBA" id="ARBA00023134"/>
    </source>
</evidence>
<gene>
    <name evidence="13" type="primary">rtcB</name>
    <name evidence="14" type="ORF">BIY37_08850</name>
</gene>
<evidence type="ECO:0000256" key="10">
    <source>
        <dbReference type="PIRSR" id="PIRSR601233-1"/>
    </source>
</evidence>
<feature type="binding site" evidence="11">
    <location>
        <begin position="406"/>
        <end position="409"/>
    </location>
    <ligand>
        <name>GMP</name>
        <dbReference type="ChEBI" id="CHEBI:58115"/>
    </ligand>
</feature>
<dbReference type="AlphaFoldDB" id="A0A1V6LYZ8"/>
<evidence type="ECO:0000256" key="2">
    <source>
        <dbReference type="ARBA" id="ARBA00022598"/>
    </source>
</evidence>
<dbReference type="PANTHER" id="PTHR11118">
    <property type="entry name" value="RNA-SPLICING LIGASE RTCB HOMOLOG"/>
    <property type="match status" value="1"/>
</dbReference>
<feature type="binding site" evidence="11">
    <location>
        <position position="387"/>
    </location>
    <ligand>
        <name>GMP</name>
        <dbReference type="ChEBI" id="CHEBI:58115"/>
    </ligand>
</feature>
<dbReference type="FunFam" id="3.90.1860.10:FF:000001">
    <property type="entry name" value="tRNA-splicing ligase RtcB homolog"/>
    <property type="match status" value="1"/>
</dbReference>
<evidence type="ECO:0000256" key="1">
    <source>
        <dbReference type="ARBA" id="ARBA00008071"/>
    </source>
</evidence>
<keyword evidence="15" id="KW-1185">Reference proteome</keyword>
<dbReference type="Gene3D" id="3.90.1860.10">
    <property type="entry name" value="tRNA-splicing ligase RtcB"/>
    <property type="match status" value="1"/>
</dbReference>
<keyword evidence="2 13" id="KW-0436">Ligase</keyword>
<accession>A0A1V6LYZ8</accession>
<evidence type="ECO:0000313" key="14">
    <source>
        <dbReference type="EMBL" id="OQD45363.1"/>
    </source>
</evidence>
<evidence type="ECO:0000256" key="5">
    <source>
        <dbReference type="ARBA" id="ARBA00022800"/>
    </source>
</evidence>
<evidence type="ECO:0000256" key="3">
    <source>
        <dbReference type="ARBA" id="ARBA00022723"/>
    </source>
</evidence>
<keyword evidence="6 11" id="KW-0342">GTP-binding</keyword>
<feature type="binding site" evidence="12">
    <location>
        <position position="206"/>
    </location>
    <ligand>
        <name>Mn(2+)</name>
        <dbReference type="ChEBI" id="CHEBI:29035"/>
        <label>1</label>
    </ligand>
</feature>
<name>A0A1V6LYZ8_9BACT</name>
<feature type="binding site" evidence="12">
    <location>
        <position position="97"/>
    </location>
    <ligand>
        <name>Mn(2+)</name>
        <dbReference type="ChEBI" id="CHEBI:29035"/>
        <label>1</label>
    </ligand>
</feature>
<comment type="catalytic activity">
    <reaction evidence="8">
        <text>a 3'-end 3'-phospho-ribonucleotide-RNA + a 5'-end dephospho-ribonucleoside-RNA + GTP = a ribonucleotidyl-ribonucleotide-RNA + GMP + diphosphate</text>
        <dbReference type="Rhea" id="RHEA:68076"/>
        <dbReference type="Rhea" id="RHEA-COMP:10463"/>
        <dbReference type="Rhea" id="RHEA-COMP:13936"/>
        <dbReference type="Rhea" id="RHEA-COMP:17355"/>
        <dbReference type="ChEBI" id="CHEBI:33019"/>
        <dbReference type="ChEBI" id="CHEBI:37565"/>
        <dbReference type="ChEBI" id="CHEBI:58115"/>
        <dbReference type="ChEBI" id="CHEBI:83062"/>
        <dbReference type="ChEBI" id="CHEBI:138284"/>
        <dbReference type="ChEBI" id="CHEBI:173118"/>
        <dbReference type="EC" id="6.5.1.8"/>
    </reaction>
</comment>
<feature type="binding site" evidence="11">
    <location>
        <begin position="380"/>
        <end position="383"/>
    </location>
    <ligand>
        <name>GMP</name>
        <dbReference type="ChEBI" id="CHEBI:58115"/>
    </ligand>
</feature>
<evidence type="ECO:0000313" key="15">
    <source>
        <dbReference type="Proteomes" id="UP000242219"/>
    </source>
</evidence>
<feature type="binding site" evidence="12">
    <location>
        <position position="331"/>
    </location>
    <ligand>
        <name>Mn(2+)</name>
        <dbReference type="ChEBI" id="CHEBI:29035"/>
        <label>2</label>
    </ligand>
</feature>
<dbReference type="SUPFAM" id="SSF103365">
    <property type="entry name" value="Hypothetical protein PH1602"/>
    <property type="match status" value="1"/>
</dbReference>
<evidence type="ECO:0000256" key="4">
    <source>
        <dbReference type="ARBA" id="ARBA00022741"/>
    </source>
</evidence>
<dbReference type="Proteomes" id="UP000242219">
    <property type="component" value="Unassembled WGS sequence"/>
</dbReference>
<comment type="cofactor">
    <cofactor evidence="12 13">
        <name>Mn(2+)</name>
        <dbReference type="ChEBI" id="CHEBI:29035"/>
    </cofactor>
    <text evidence="12 13">Binds 2 manganese ions per subunit.</text>
</comment>
<reference evidence="14 15" key="1">
    <citation type="journal article" date="2016" name="Genome Announc.">
        <title>Draft Genome Sequence of the Anaerobic Ammonium-Oxidizing Bacterium 'Candidatus Brocadia sp. 40'.</title>
        <authorList>
            <person name="Ali M."/>
            <person name="Haroon M.F."/>
            <person name="Narita Y."/>
            <person name="Zhang L."/>
            <person name="Rangel Shaw D."/>
            <person name="Okabe S."/>
            <person name="Saikaly P.E."/>
        </authorList>
    </citation>
    <scope>NUCLEOTIDE SEQUENCE [LARGE SCALE GENOMIC DNA]</scope>
    <source>
        <strain evidence="14 15">40</strain>
    </source>
</reference>
<protein>
    <recommendedName>
        <fullName evidence="13">tRNA-splicing ligase RtcB</fullName>
        <ecNumber evidence="13">6.5.1.-</ecNumber>
    </recommendedName>
</protein>